<feature type="region of interest" description="Disordered" evidence="1">
    <location>
        <begin position="1"/>
        <end position="33"/>
    </location>
</feature>
<reference evidence="3 4" key="1">
    <citation type="submission" date="2023-01" db="EMBL/GenBank/DDBJ databases">
        <title>Analysis of 21 Apiospora genomes using comparative genomics revels a genus with tremendous synthesis potential of carbohydrate active enzymes and secondary metabolites.</title>
        <authorList>
            <person name="Sorensen T."/>
        </authorList>
    </citation>
    <scope>NUCLEOTIDE SEQUENCE [LARGE SCALE GENOMIC DNA]</scope>
    <source>
        <strain evidence="3 4">CBS 20057</strain>
    </source>
</reference>
<protein>
    <submittedName>
        <fullName evidence="3">Uncharacterized protein</fullName>
    </submittedName>
</protein>
<name>A0ABR1RB35_9PEZI</name>
<keyword evidence="2" id="KW-1133">Transmembrane helix</keyword>
<keyword evidence="4" id="KW-1185">Reference proteome</keyword>
<accession>A0ABR1RB35</accession>
<gene>
    <name evidence="3" type="ORF">PG991_012915</name>
</gene>
<organism evidence="3 4">
    <name type="scientific">Apiospora marii</name>
    <dbReference type="NCBI Taxonomy" id="335849"/>
    <lineage>
        <taxon>Eukaryota</taxon>
        <taxon>Fungi</taxon>
        <taxon>Dikarya</taxon>
        <taxon>Ascomycota</taxon>
        <taxon>Pezizomycotina</taxon>
        <taxon>Sordariomycetes</taxon>
        <taxon>Xylariomycetidae</taxon>
        <taxon>Amphisphaeriales</taxon>
        <taxon>Apiosporaceae</taxon>
        <taxon>Apiospora</taxon>
    </lineage>
</organism>
<evidence type="ECO:0000313" key="4">
    <source>
        <dbReference type="Proteomes" id="UP001396898"/>
    </source>
</evidence>
<evidence type="ECO:0000256" key="2">
    <source>
        <dbReference type="SAM" id="Phobius"/>
    </source>
</evidence>
<comment type="caution">
    <text evidence="3">The sequence shown here is derived from an EMBL/GenBank/DDBJ whole genome shotgun (WGS) entry which is preliminary data.</text>
</comment>
<dbReference type="EMBL" id="JAQQWI010000017">
    <property type="protein sequence ID" value="KAK8006618.1"/>
    <property type="molecule type" value="Genomic_DNA"/>
</dbReference>
<keyword evidence="2" id="KW-0812">Transmembrane</keyword>
<evidence type="ECO:0000313" key="3">
    <source>
        <dbReference type="EMBL" id="KAK8006618.1"/>
    </source>
</evidence>
<evidence type="ECO:0000256" key="1">
    <source>
        <dbReference type="SAM" id="MobiDB-lite"/>
    </source>
</evidence>
<dbReference type="Proteomes" id="UP001396898">
    <property type="component" value="Unassembled WGS sequence"/>
</dbReference>
<sequence>MESSPGSTATGDAVTGQGPAKLDTGESLGPKAGSEVGACLGGLAVLVAMGWSTLQYRRRMLSDDGVASSPAQQ</sequence>
<feature type="compositionally biased region" description="Polar residues" evidence="1">
    <location>
        <begin position="1"/>
        <end position="10"/>
    </location>
</feature>
<proteinExistence type="predicted"/>
<feature type="transmembrane region" description="Helical" evidence="2">
    <location>
        <begin position="32"/>
        <end position="51"/>
    </location>
</feature>
<keyword evidence="2" id="KW-0472">Membrane</keyword>